<feature type="region of interest" description="Disordered" evidence="1">
    <location>
        <begin position="190"/>
        <end position="226"/>
    </location>
</feature>
<evidence type="ECO:0000256" key="2">
    <source>
        <dbReference type="SAM" id="Phobius"/>
    </source>
</evidence>
<proteinExistence type="predicted"/>
<feature type="compositionally biased region" description="Pro residues" evidence="1">
    <location>
        <begin position="46"/>
        <end position="98"/>
    </location>
</feature>
<evidence type="ECO:0000313" key="4">
    <source>
        <dbReference type="Proteomes" id="UP000807353"/>
    </source>
</evidence>
<feature type="region of interest" description="Disordered" evidence="1">
    <location>
        <begin position="419"/>
        <end position="470"/>
    </location>
</feature>
<keyword evidence="4" id="KW-1185">Reference proteome</keyword>
<feature type="region of interest" description="Disordered" evidence="1">
    <location>
        <begin position="527"/>
        <end position="582"/>
    </location>
</feature>
<keyword evidence="2" id="KW-0472">Membrane</keyword>
<feature type="transmembrane region" description="Helical" evidence="2">
    <location>
        <begin position="159"/>
        <end position="184"/>
    </location>
</feature>
<organism evidence="3 4">
    <name type="scientific">Collybia nuda</name>
    <dbReference type="NCBI Taxonomy" id="64659"/>
    <lineage>
        <taxon>Eukaryota</taxon>
        <taxon>Fungi</taxon>
        <taxon>Dikarya</taxon>
        <taxon>Basidiomycota</taxon>
        <taxon>Agaricomycotina</taxon>
        <taxon>Agaricomycetes</taxon>
        <taxon>Agaricomycetidae</taxon>
        <taxon>Agaricales</taxon>
        <taxon>Tricholomatineae</taxon>
        <taxon>Clitocybaceae</taxon>
        <taxon>Collybia</taxon>
    </lineage>
</organism>
<feature type="region of interest" description="Disordered" evidence="1">
    <location>
        <begin position="279"/>
        <end position="376"/>
    </location>
</feature>
<dbReference type="OrthoDB" id="3263296at2759"/>
<feature type="compositionally biased region" description="Polar residues" evidence="1">
    <location>
        <begin position="457"/>
        <end position="466"/>
    </location>
</feature>
<name>A0A9P5Y8J0_9AGAR</name>
<reference evidence="3" key="1">
    <citation type="submission" date="2020-11" db="EMBL/GenBank/DDBJ databases">
        <authorList>
            <consortium name="DOE Joint Genome Institute"/>
            <person name="Ahrendt S."/>
            <person name="Riley R."/>
            <person name="Andreopoulos W."/>
            <person name="Labutti K."/>
            <person name="Pangilinan J."/>
            <person name="Ruiz-Duenas F.J."/>
            <person name="Barrasa J.M."/>
            <person name="Sanchez-Garcia M."/>
            <person name="Camarero S."/>
            <person name="Miyauchi S."/>
            <person name="Serrano A."/>
            <person name="Linde D."/>
            <person name="Babiker R."/>
            <person name="Drula E."/>
            <person name="Ayuso-Fernandez I."/>
            <person name="Pacheco R."/>
            <person name="Padilla G."/>
            <person name="Ferreira P."/>
            <person name="Barriuso J."/>
            <person name="Kellner H."/>
            <person name="Castanera R."/>
            <person name="Alfaro M."/>
            <person name="Ramirez L."/>
            <person name="Pisabarro A.G."/>
            <person name="Kuo A."/>
            <person name="Tritt A."/>
            <person name="Lipzen A."/>
            <person name="He G."/>
            <person name="Yan M."/>
            <person name="Ng V."/>
            <person name="Cullen D."/>
            <person name="Martin F."/>
            <person name="Rosso M.-N."/>
            <person name="Henrissat B."/>
            <person name="Hibbett D."/>
            <person name="Martinez A.T."/>
            <person name="Grigoriev I.V."/>
        </authorList>
    </citation>
    <scope>NUCLEOTIDE SEQUENCE</scope>
    <source>
        <strain evidence="3">CBS 247.69</strain>
    </source>
</reference>
<evidence type="ECO:0000256" key="1">
    <source>
        <dbReference type="SAM" id="MobiDB-lite"/>
    </source>
</evidence>
<protein>
    <submittedName>
        <fullName evidence="3">Uncharacterized protein</fullName>
    </submittedName>
</protein>
<feature type="compositionally biased region" description="Polar residues" evidence="1">
    <location>
        <begin position="331"/>
        <end position="344"/>
    </location>
</feature>
<dbReference type="EMBL" id="MU150246">
    <property type="protein sequence ID" value="KAF9465542.1"/>
    <property type="molecule type" value="Genomic_DNA"/>
</dbReference>
<feature type="region of interest" description="Disordered" evidence="1">
    <location>
        <begin position="239"/>
        <end position="259"/>
    </location>
</feature>
<sequence>MVSFNYRVTHKRAAKNRRADGFYPTATFEGMDPTDTPGLDTNTPSNTPPPVISTPTSSPTPTPPPPPPTTSDTATPPPPPSTTVPPPADTNTSQPPPTNVVLPPVEDDTSTTPIAATPPPRPTGGQSTVLLTTSQTLRSVAPAETSGTTEPQTESGTNVGGIIGGLAAGLIGLTLLVFAIRYILRRRSRQNEADGGFNSNDFRRSAVLMNDPPTHEDTVSAGFNPRPPTMIERRLASPAPTFGTQYGAPGPHYFDGQNGQEYGTVDQYGQQYQSFTPGQVMHQNNMSPPHSATSANPLYPNAPYAQSPFSPIGTPVYEGNFDDRAGPSPYLTRQPSSAAQSNRPPSYPEGSVQYANYPASPPQAAQGYPTTDYVDLDRSSVSPYQAAQYAEISKKLNTEVPAGLNTPAVAQYIQGGSGAEVSPFADPSSPMTPQGPHGRNSVESAQLDNFPVPPSPAHTSSSQRIDSTPPMLPEITVESRVSVNSYDFPNSVRGSAIPPSPLGSGYPSGATAAGNGLYANQAQYPTTPSPLASSFAIESPHAGSTFESAPPPSPRAPTAAAATKSEKRPETVYDAEDAYGGI</sequence>
<accession>A0A9P5Y8J0</accession>
<evidence type="ECO:0000313" key="3">
    <source>
        <dbReference type="EMBL" id="KAF9465542.1"/>
    </source>
</evidence>
<dbReference type="AlphaFoldDB" id="A0A9P5Y8J0"/>
<feature type="compositionally biased region" description="Acidic residues" evidence="1">
    <location>
        <begin position="573"/>
        <end position="582"/>
    </location>
</feature>
<feature type="compositionally biased region" description="Polar residues" evidence="1">
    <location>
        <begin position="279"/>
        <end position="296"/>
    </location>
</feature>
<gene>
    <name evidence="3" type="ORF">BDZ94DRAFT_1214321</name>
</gene>
<keyword evidence="2" id="KW-1133">Transmembrane helix</keyword>
<keyword evidence="2" id="KW-0812">Transmembrane</keyword>
<comment type="caution">
    <text evidence="3">The sequence shown here is derived from an EMBL/GenBank/DDBJ whole genome shotgun (WGS) entry which is preliminary data.</text>
</comment>
<dbReference type="Proteomes" id="UP000807353">
    <property type="component" value="Unassembled WGS sequence"/>
</dbReference>
<feature type="region of interest" description="Disordered" evidence="1">
    <location>
        <begin position="1"/>
        <end position="128"/>
    </location>
</feature>